<dbReference type="Pfam" id="PF00361">
    <property type="entry name" value="Proton_antipo_M"/>
    <property type="match status" value="1"/>
</dbReference>
<reference evidence="18" key="1">
    <citation type="submission" date="2021-04" db="EMBL/GenBank/DDBJ databases">
        <title>The complete mitochondrial genome and complete nuclear rRNA repeat of the file ramshorn snail Planorbella pilsbryi (Mollusca: Gastropoda: Planorbidae).</title>
        <authorList>
            <person name="Rempel E.M."/>
            <person name="Marcus J.M."/>
            <person name="Detwiler J.T."/>
        </authorList>
    </citation>
    <scope>NUCLEOTIDE SEQUENCE</scope>
</reference>
<gene>
    <name evidence="18" type="primary">ND4</name>
</gene>
<evidence type="ECO:0000256" key="16">
    <source>
        <dbReference type="RuleBase" id="RU003297"/>
    </source>
</evidence>
<keyword evidence="8" id="KW-1278">Translocase</keyword>
<evidence type="ECO:0000256" key="5">
    <source>
        <dbReference type="ARBA" id="ARBA00022448"/>
    </source>
</evidence>
<dbReference type="InterPro" id="IPR001750">
    <property type="entry name" value="ND/Mrp_TM"/>
</dbReference>
<keyword evidence="9 16" id="KW-0249">Electron transport</keyword>
<keyword evidence="5 16" id="KW-0813">Transport</keyword>
<feature type="transmembrane region" description="Helical" evidence="16">
    <location>
        <begin position="49"/>
        <end position="68"/>
    </location>
</feature>
<evidence type="ECO:0000256" key="15">
    <source>
        <dbReference type="ARBA" id="ARBA00049551"/>
    </source>
</evidence>
<keyword evidence="10 16" id="KW-1133">Transmembrane helix</keyword>
<feature type="transmembrane region" description="Helical" evidence="16">
    <location>
        <begin position="99"/>
        <end position="119"/>
    </location>
</feature>
<keyword evidence="14 16" id="KW-0472">Membrane</keyword>
<feature type="transmembrane region" description="Helical" evidence="16">
    <location>
        <begin position="195"/>
        <end position="214"/>
    </location>
</feature>
<dbReference type="GO" id="GO:0048039">
    <property type="term" value="F:ubiquinone binding"/>
    <property type="evidence" value="ECO:0007669"/>
    <property type="project" value="TreeGrafter"/>
</dbReference>
<evidence type="ECO:0000256" key="14">
    <source>
        <dbReference type="ARBA" id="ARBA00023136"/>
    </source>
</evidence>
<keyword evidence="6 16" id="KW-0679">Respiratory chain</keyword>
<evidence type="ECO:0000256" key="7">
    <source>
        <dbReference type="ARBA" id="ARBA00022692"/>
    </source>
</evidence>
<dbReference type="EMBL" id="MW889961">
    <property type="protein sequence ID" value="QWE50983.1"/>
    <property type="molecule type" value="Genomic_DNA"/>
</dbReference>
<feature type="transmembrane region" description="Helical" evidence="16">
    <location>
        <begin position="75"/>
        <end position="93"/>
    </location>
</feature>
<comment type="similarity">
    <text evidence="2 16">Belongs to the complex I subunit 4 family.</text>
</comment>
<geneLocation type="mitochondrion" evidence="18"/>
<feature type="transmembrane region" description="Helical" evidence="16">
    <location>
        <begin position="331"/>
        <end position="349"/>
    </location>
</feature>
<evidence type="ECO:0000256" key="2">
    <source>
        <dbReference type="ARBA" id="ARBA00009025"/>
    </source>
</evidence>
<organism evidence="18">
    <name type="scientific">Planorbella pilsbryi</name>
    <dbReference type="NCBI Taxonomy" id="2823525"/>
    <lineage>
        <taxon>Eukaryota</taxon>
        <taxon>Metazoa</taxon>
        <taxon>Spiralia</taxon>
        <taxon>Lophotrochozoa</taxon>
        <taxon>Mollusca</taxon>
        <taxon>Gastropoda</taxon>
        <taxon>Heterobranchia</taxon>
        <taxon>Euthyneura</taxon>
        <taxon>Panpulmonata</taxon>
        <taxon>Hygrophila</taxon>
        <taxon>Lymnaeoidea</taxon>
        <taxon>Planorbidae</taxon>
        <taxon>Planorbella</taxon>
    </lineage>
</organism>
<dbReference type="PRINTS" id="PR01437">
    <property type="entry name" value="NUOXDRDTASE4"/>
</dbReference>
<keyword evidence="11 16" id="KW-0520">NAD</keyword>
<keyword evidence="13 16" id="KW-0496">Mitochondrion</keyword>
<dbReference type="InterPro" id="IPR003918">
    <property type="entry name" value="NADH_UbQ_OxRdtase"/>
</dbReference>
<evidence type="ECO:0000256" key="11">
    <source>
        <dbReference type="ARBA" id="ARBA00023027"/>
    </source>
</evidence>
<evidence type="ECO:0000256" key="1">
    <source>
        <dbReference type="ARBA" id="ARBA00004225"/>
    </source>
</evidence>
<dbReference type="PANTHER" id="PTHR43507:SF20">
    <property type="entry name" value="NADH-UBIQUINONE OXIDOREDUCTASE CHAIN 4"/>
    <property type="match status" value="1"/>
</dbReference>
<sequence>MLLGVIPLFFLNSWMVNYCCIFFICFLTMMNFNMTFSWSMNFFLVSNNLSSLLIFLSVLLCGLSLISTPENKKPNYILCLSSLLFILLLVFSVNNVLLFYVFFEASLIPTLLLVVSWGYQPERLQAGTYMMIYTVCASLPLLLIILFRCSNECTYMMFFGSSGNIYDSLCMMIYLAFLVKLPMYSFHLWLPKAHVEASLAGSMILAGILLKLGGYGLIQMNLLFDISGSKSTSLLFLTSLSMWGGLLASFMCLSQTDMKAFVAYSSVGHMALVIVGILNDQVWGILSSIITMYAHGLSSSALFCMTYFTYSKIHSRSMLYMKGMLQLYPMISLFWFVLCAVNMAVPPSLNLLGEMFILPSLYSISLFFVIIMGMMIFISGIYNMYLYTSINHGFSSKYILYGIPMQSFQFSSLIFHMIPMFLIMKLELFILAEFCYSKKSLSLNYKINALN</sequence>
<feature type="transmembrane region" description="Helical" evidence="16">
    <location>
        <begin position="234"/>
        <end position="253"/>
    </location>
</feature>
<evidence type="ECO:0000259" key="17">
    <source>
        <dbReference type="Pfam" id="PF00361"/>
    </source>
</evidence>
<feature type="transmembrane region" description="Helical" evidence="16">
    <location>
        <begin position="7"/>
        <end position="29"/>
    </location>
</feature>
<evidence type="ECO:0000256" key="9">
    <source>
        <dbReference type="ARBA" id="ARBA00022982"/>
    </source>
</evidence>
<comment type="catalytic activity">
    <reaction evidence="15 16">
        <text>a ubiquinone + NADH + 5 H(+)(in) = a ubiquinol + NAD(+) + 4 H(+)(out)</text>
        <dbReference type="Rhea" id="RHEA:29091"/>
        <dbReference type="Rhea" id="RHEA-COMP:9565"/>
        <dbReference type="Rhea" id="RHEA-COMP:9566"/>
        <dbReference type="ChEBI" id="CHEBI:15378"/>
        <dbReference type="ChEBI" id="CHEBI:16389"/>
        <dbReference type="ChEBI" id="CHEBI:17976"/>
        <dbReference type="ChEBI" id="CHEBI:57540"/>
        <dbReference type="ChEBI" id="CHEBI:57945"/>
        <dbReference type="EC" id="7.1.1.2"/>
    </reaction>
</comment>
<proteinExistence type="inferred from homology"/>
<feature type="transmembrane region" description="Helical" evidence="16">
    <location>
        <begin position="361"/>
        <end position="386"/>
    </location>
</feature>
<dbReference type="EC" id="7.1.1.2" evidence="3 16"/>
<dbReference type="PANTHER" id="PTHR43507">
    <property type="entry name" value="NADH-UBIQUINONE OXIDOREDUCTASE CHAIN 4"/>
    <property type="match status" value="1"/>
</dbReference>
<feature type="transmembrane region" description="Helical" evidence="16">
    <location>
        <begin position="126"/>
        <end position="145"/>
    </location>
</feature>
<keyword evidence="7 16" id="KW-0812">Transmembrane</keyword>
<evidence type="ECO:0000256" key="8">
    <source>
        <dbReference type="ARBA" id="ARBA00022967"/>
    </source>
</evidence>
<protein>
    <recommendedName>
        <fullName evidence="4 16">NADH-ubiquinone oxidoreductase chain 4</fullName>
        <ecNumber evidence="3 16">7.1.1.2</ecNumber>
    </recommendedName>
</protein>
<evidence type="ECO:0000313" key="18">
    <source>
        <dbReference type="EMBL" id="QWE50983.1"/>
    </source>
</evidence>
<dbReference type="AlphaFoldDB" id="A0A8E8PF54"/>
<keyword evidence="12 16" id="KW-0830">Ubiquinone</keyword>
<evidence type="ECO:0000256" key="6">
    <source>
        <dbReference type="ARBA" id="ARBA00022660"/>
    </source>
</evidence>
<dbReference type="GO" id="GO:0031966">
    <property type="term" value="C:mitochondrial membrane"/>
    <property type="evidence" value="ECO:0007669"/>
    <property type="project" value="UniProtKB-SubCell"/>
</dbReference>
<comment type="function">
    <text evidence="16">Core subunit of the mitochondrial membrane respiratory chain NADH dehydrogenase (Complex I) which catalyzes electron transfer from NADH through the respiratory chain, using ubiquinone as an electron acceptor. Essential for the catalytic activity and assembly of complex I.</text>
</comment>
<dbReference type="GO" id="GO:0003954">
    <property type="term" value="F:NADH dehydrogenase activity"/>
    <property type="evidence" value="ECO:0007669"/>
    <property type="project" value="TreeGrafter"/>
</dbReference>
<evidence type="ECO:0000256" key="3">
    <source>
        <dbReference type="ARBA" id="ARBA00012944"/>
    </source>
</evidence>
<evidence type="ECO:0000256" key="12">
    <source>
        <dbReference type="ARBA" id="ARBA00023075"/>
    </source>
</evidence>
<accession>A0A8E8PF54</accession>
<feature type="transmembrane region" description="Helical" evidence="16">
    <location>
        <begin position="285"/>
        <end position="310"/>
    </location>
</feature>
<dbReference type="GO" id="GO:0008137">
    <property type="term" value="F:NADH dehydrogenase (ubiquinone) activity"/>
    <property type="evidence" value="ECO:0007669"/>
    <property type="project" value="UniProtKB-UniRule"/>
</dbReference>
<feature type="transmembrane region" description="Helical" evidence="16">
    <location>
        <begin position="165"/>
        <end position="183"/>
    </location>
</feature>
<comment type="subcellular location">
    <subcellularLocation>
        <location evidence="1 16">Mitochondrion membrane</location>
        <topology evidence="1 16">Multi-pass membrane protein</topology>
    </subcellularLocation>
</comment>
<feature type="transmembrane region" description="Helical" evidence="16">
    <location>
        <begin position="398"/>
        <end position="424"/>
    </location>
</feature>
<dbReference type="GO" id="GO:0042773">
    <property type="term" value="P:ATP synthesis coupled electron transport"/>
    <property type="evidence" value="ECO:0007669"/>
    <property type="project" value="InterPro"/>
</dbReference>
<name>A0A8E8PF54_9GAST</name>
<evidence type="ECO:0000256" key="4">
    <source>
        <dbReference type="ARBA" id="ARBA00021006"/>
    </source>
</evidence>
<dbReference type="GO" id="GO:0015990">
    <property type="term" value="P:electron transport coupled proton transport"/>
    <property type="evidence" value="ECO:0007669"/>
    <property type="project" value="TreeGrafter"/>
</dbReference>
<evidence type="ECO:0000256" key="13">
    <source>
        <dbReference type="ARBA" id="ARBA00023128"/>
    </source>
</evidence>
<evidence type="ECO:0000256" key="10">
    <source>
        <dbReference type="ARBA" id="ARBA00022989"/>
    </source>
</evidence>
<feature type="transmembrane region" description="Helical" evidence="16">
    <location>
        <begin position="260"/>
        <end position="279"/>
    </location>
</feature>
<feature type="domain" description="NADH:quinone oxidoreductase/Mrp antiporter transmembrane" evidence="17">
    <location>
        <begin position="94"/>
        <end position="375"/>
    </location>
</feature>